<reference evidence="9" key="1">
    <citation type="journal article" date="2010" name="Mol. Cell. Proteomics">
        <title>Functional and structural diversification of the Anguimorpha lizard venom system.</title>
        <authorList>
            <person name="Fry B.G."/>
            <person name="Winter K."/>
            <person name="Norman J.A."/>
            <person name="Roelants K."/>
            <person name="Nabuurs R.J."/>
            <person name="van Osch M.J."/>
            <person name="Teeuwisse W.M."/>
            <person name="van der Weerd L."/>
            <person name="McNaughtan J.E."/>
            <person name="Kwok H.F."/>
            <person name="Scheib H."/>
            <person name="Greisman L."/>
            <person name="Kochva E."/>
            <person name="Miller L.J."/>
            <person name="Gao F."/>
            <person name="Karas J."/>
            <person name="Scanlon D."/>
            <person name="Lin F."/>
            <person name="Kuruppu S."/>
            <person name="Shaw C."/>
            <person name="Wong L."/>
            <person name="Hodgson W.C."/>
        </authorList>
    </citation>
    <scope>NUCLEOTIDE SEQUENCE</scope>
    <source>
        <strain evidence="9">VGLA_CL2Ct1</strain>
        <tissue evidence="9">Mandibular venom gland</tissue>
    </source>
</reference>
<dbReference type="PRINTS" id="PR00710">
    <property type="entry name" value="NATPEPTIDES"/>
</dbReference>
<dbReference type="EMBL" id="GU441509">
    <property type="protein sequence ID" value="ADK39273.1"/>
    <property type="molecule type" value="mRNA"/>
</dbReference>
<evidence type="ECO:0000256" key="5">
    <source>
        <dbReference type="ARBA" id="ARBA00023157"/>
    </source>
</evidence>
<feature type="signal peptide" evidence="8">
    <location>
        <begin position="1"/>
        <end position="25"/>
    </location>
</feature>
<dbReference type="Pfam" id="PF00212">
    <property type="entry name" value="ANP"/>
    <property type="match status" value="1"/>
</dbReference>
<sequence length="126" mass="13162">MDPRLVRAGCLVLLLVLLVQDRGAAHPARAGQEFPLRSKLSADGSEVPRRDASLAARAPGEEDDAHSTFQEIIRDRRTPPGPPRKNKRLSPGSGCFGNRLDRIGSTSGLGCGSGSSSSGTGTAGKK</sequence>
<organism evidence="9">
    <name type="scientific">Varanus glauerti</name>
    <name type="common">Kimberley rock monitor</name>
    <dbReference type="NCBI Taxonomy" id="169841"/>
    <lineage>
        <taxon>Eukaryota</taxon>
        <taxon>Metazoa</taxon>
        <taxon>Chordata</taxon>
        <taxon>Craniata</taxon>
        <taxon>Vertebrata</taxon>
        <taxon>Euteleostomi</taxon>
        <taxon>Lepidosauria</taxon>
        <taxon>Squamata</taxon>
        <taxon>Bifurcata</taxon>
        <taxon>Unidentata</taxon>
        <taxon>Episquamata</taxon>
        <taxon>Toxicofera</taxon>
        <taxon>Anguimorpha</taxon>
        <taxon>Paleoanguimorpha</taxon>
        <taxon>Varanoidea</taxon>
        <taxon>Varanidae</taxon>
        <taxon>Varanus</taxon>
    </lineage>
</organism>
<evidence type="ECO:0000256" key="4">
    <source>
        <dbReference type="ARBA" id="ARBA00022924"/>
    </source>
</evidence>
<evidence type="ECO:0000256" key="7">
    <source>
        <dbReference type="SAM" id="MobiDB-lite"/>
    </source>
</evidence>
<evidence type="ECO:0000256" key="1">
    <source>
        <dbReference type="ARBA" id="ARBA00004613"/>
    </source>
</evidence>
<dbReference type="GO" id="GO:0005179">
    <property type="term" value="F:hormone activity"/>
    <property type="evidence" value="ECO:0007669"/>
    <property type="project" value="InterPro"/>
</dbReference>
<dbReference type="PRINTS" id="PR00712">
    <property type="entry name" value="BNATPEPTIDE"/>
</dbReference>
<dbReference type="PROSITE" id="PS00263">
    <property type="entry name" value="NATRIURETIC_PEPTIDE"/>
    <property type="match status" value="1"/>
</dbReference>
<dbReference type="GO" id="GO:0090729">
    <property type="term" value="F:toxin activity"/>
    <property type="evidence" value="ECO:0007669"/>
    <property type="project" value="UniProtKB-KW"/>
</dbReference>
<dbReference type="GO" id="GO:0005576">
    <property type="term" value="C:extracellular region"/>
    <property type="evidence" value="ECO:0007669"/>
    <property type="project" value="UniProtKB-SubCell"/>
</dbReference>
<dbReference type="InterPro" id="IPR030480">
    <property type="entry name" value="Natr_peptide_CS"/>
</dbReference>
<dbReference type="InterPro" id="IPR000663">
    <property type="entry name" value="Natr_peptide"/>
</dbReference>
<keyword evidence="3" id="KW-0800">Toxin</keyword>
<dbReference type="GO" id="GO:0097746">
    <property type="term" value="P:blood vessel diameter maintenance"/>
    <property type="evidence" value="ECO:0007669"/>
    <property type="project" value="UniProtKB-KW"/>
</dbReference>
<feature type="region of interest" description="Disordered" evidence="7">
    <location>
        <begin position="27"/>
        <end position="126"/>
    </location>
</feature>
<dbReference type="GO" id="GO:0008217">
    <property type="term" value="P:regulation of blood pressure"/>
    <property type="evidence" value="ECO:0007669"/>
    <property type="project" value="UniProtKB-KW"/>
</dbReference>
<feature type="chain" id="PRO_5003159000" evidence="8">
    <location>
        <begin position="26"/>
        <end position="126"/>
    </location>
</feature>
<keyword evidence="2" id="KW-0964">Secreted</keyword>
<evidence type="ECO:0000256" key="3">
    <source>
        <dbReference type="ARBA" id="ARBA00022656"/>
    </source>
</evidence>
<keyword evidence="8" id="KW-0732">Signal</keyword>
<evidence type="ECO:0000256" key="6">
    <source>
        <dbReference type="RuleBase" id="RU003686"/>
    </source>
</evidence>
<evidence type="ECO:0000256" key="2">
    <source>
        <dbReference type="ARBA" id="ARBA00022525"/>
    </source>
</evidence>
<dbReference type="SMART" id="SM00183">
    <property type="entry name" value="NAT_PEP"/>
    <property type="match status" value="1"/>
</dbReference>
<dbReference type="AlphaFoldDB" id="E2E4J2"/>
<evidence type="ECO:0000313" key="9">
    <source>
        <dbReference type="EMBL" id="ADK39273.1"/>
    </source>
</evidence>
<name>E2E4J2_VARGA</name>
<evidence type="ECO:0000256" key="8">
    <source>
        <dbReference type="SAM" id="SignalP"/>
    </source>
</evidence>
<protein>
    <submittedName>
        <fullName evidence="9">Natriuretic-Vgla2</fullName>
    </submittedName>
</protein>
<proteinExistence type="evidence at transcript level"/>
<comment type="similarity">
    <text evidence="6">Belongs to the natriuretic peptide family.</text>
</comment>
<comment type="subcellular location">
    <subcellularLocation>
        <location evidence="1 6">Secreted</location>
    </subcellularLocation>
</comment>
<dbReference type="InterPro" id="IPR002408">
    <property type="entry name" value="Natriuretic_peptide_brain"/>
</dbReference>
<accession>E2E4J2</accession>
<keyword evidence="4" id="KW-0382">Hypotensive agent</keyword>
<keyword evidence="6" id="KW-0838">Vasoactive</keyword>
<keyword evidence="5" id="KW-1015">Disulfide bond</keyword>